<organism evidence="8 9">
    <name type="scientific">Monosiga brevicollis</name>
    <name type="common">Choanoflagellate</name>
    <dbReference type="NCBI Taxonomy" id="81824"/>
    <lineage>
        <taxon>Eukaryota</taxon>
        <taxon>Choanoflagellata</taxon>
        <taxon>Craspedida</taxon>
        <taxon>Salpingoecidae</taxon>
        <taxon>Monosiga</taxon>
    </lineage>
</organism>
<keyword evidence="9" id="KW-1185">Reference proteome</keyword>
<protein>
    <recommendedName>
        <fullName evidence="10">Pre-mRNA-splicing factor SPF27</fullName>
    </recommendedName>
</protein>
<dbReference type="Pfam" id="PF05700">
    <property type="entry name" value="BCAS2"/>
    <property type="match status" value="1"/>
</dbReference>
<dbReference type="GO" id="GO:0000974">
    <property type="term" value="C:Prp19 complex"/>
    <property type="evidence" value="ECO:0000318"/>
    <property type="project" value="GO_Central"/>
</dbReference>
<evidence type="ECO:0008006" key="10">
    <source>
        <dbReference type="Google" id="ProtNLM"/>
    </source>
</evidence>
<sequence length="206" mass="23562">MALPYVDRDLELPGMQQAVDAALEAEMQATPFDEEAYGARVQQMLRVMPESTAMVQGEMERKAKGDNLPGFATGRYNLPPPPKAKQNDYNAWLEAVHNARAQLQHQCTRIENLELMTDFGGQKWMRYNEQLEQIKSDLENDLAAIKSRLDEMNWERQQEQTTAGQELYQLEVQWGQLVMQNYQLAVACGQLEEQCKLQGKPLPDSE</sequence>
<name>A9V6D8_MONBE</name>
<evidence type="ECO:0000256" key="2">
    <source>
        <dbReference type="ARBA" id="ARBA00010788"/>
    </source>
</evidence>
<comment type="subcellular location">
    <subcellularLocation>
        <location evidence="1">Nucleus</location>
    </subcellularLocation>
</comment>
<feature type="coiled-coil region" evidence="7">
    <location>
        <begin position="128"/>
        <end position="155"/>
    </location>
</feature>
<keyword evidence="3" id="KW-0507">mRNA processing</keyword>
<keyword evidence="6" id="KW-0539">Nucleus</keyword>
<dbReference type="PANTHER" id="PTHR13296:SF0">
    <property type="entry name" value="PRE-MRNA-SPLICING FACTOR SPF27"/>
    <property type="match status" value="1"/>
</dbReference>
<dbReference type="InterPro" id="IPR008409">
    <property type="entry name" value="SPF27"/>
</dbReference>
<evidence type="ECO:0000313" key="9">
    <source>
        <dbReference type="Proteomes" id="UP000001357"/>
    </source>
</evidence>
<evidence type="ECO:0000313" key="8">
    <source>
        <dbReference type="EMBL" id="EDQ86977.1"/>
    </source>
</evidence>
<evidence type="ECO:0000256" key="3">
    <source>
        <dbReference type="ARBA" id="ARBA00022664"/>
    </source>
</evidence>
<dbReference type="eggNOG" id="KOG3096">
    <property type="taxonomic scope" value="Eukaryota"/>
</dbReference>
<dbReference type="InParanoid" id="A9V6D8"/>
<dbReference type="GO" id="GO:0008380">
    <property type="term" value="P:RNA splicing"/>
    <property type="evidence" value="ECO:0007669"/>
    <property type="project" value="UniProtKB-KW"/>
</dbReference>
<dbReference type="Proteomes" id="UP000001357">
    <property type="component" value="Unassembled WGS sequence"/>
</dbReference>
<dbReference type="PANTHER" id="PTHR13296">
    <property type="entry name" value="BCAS2 PROTEIN"/>
    <property type="match status" value="1"/>
</dbReference>
<proteinExistence type="inferred from homology"/>
<accession>A9V6D8</accession>
<keyword evidence="7" id="KW-0175">Coiled coil</keyword>
<keyword evidence="5" id="KW-0508">mRNA splicing</keyword>
<dbReference type="AlphaFoldDB" id="A9V6D8"/>
<evidence type="ECO:0000256" key="6">
    <source>
        <dbReference type="ARBA" id="ARBA00023242"/>
    </source>
</evidence>
<gene>
    <name evidence="8" type="ORF">MONBRDRAFT_33609</name>
</gene>
<dbReference type="KEGG" id="mbr:MONBRDRAFT_33609"/>
<dbReference type="EMBL" id="CH991562">
    <property type="protein sequence ID" value="EDQ86977.1"/>
    <property type="molecule type" value="Genomic_DNA"/>
</dbReference>
<evidence type="ECO:0000256" key="5">
    <source>
        <dbReference type="ARBA" id="ARBA00023187"/>
    </source>
</evidence>
<dbReference type="GO" id="GO:0006397">
    <property type="term" value="P:mRNA processing"/>
    <property type="evidence" value="ECO:0007669"/>
    <property type="project" value="UniProtKB-KW"/>
</dbReference>
<dbReference type="FunCoup" id="A9V6D8">
    <property type="interactions" value="1217"/>
</dbReference>
<dbReference type="STRING" id="81824.A9V6D8"/>
<reference evidence="8 9" key="1">
    <citation type="journal article" date="2008" name="Nature">
        <title>The genome of the choanoflagellate Monosiga brevicollis and the origin of metazoans.</title>
        <authorList>
            <consortium name="JGI Sequencing"/>
            <person name="King N."/>
            <person name="Westbrook M.J."/>
            <person name="Young S.L."/>
            <person name="Kuo A."/>
            <person name="Abedin M."/>
            <person name="Chapman J."/>
            <person name="Fairclough S."/>
            <person name="Hellsten U."/>
            <person name="Isogai Y."/>
            <person name="Letunic I."/>
            <person name="Marr M."/>
            <person name="Pincus D."/>
            <person name="Putnam N."/>
            <person name="Rokas A."/>
            <person name="Wright K.J."/>
            <person name="Zuzow R."/>
            <person name="Dirks W."/>
            <person name="Good M."/>
            <person name="Goodstein D."/>
            <person name="Lemons D."/>
            <person name="Li W."/>
            <person name="Lyons J.B."/>
            <person name="Morris A."/>
            <person name="Nichols S."/>
            <person name="Richter D.J."/>
            <person name="Salamov A."/>
            <person name="Bork P."/>
            <person name="Lim W.A."/>
            <person name="Manning G."/>
            <person name="Miller W.T."/>
            <person name="McGinnis W."/>
            <person name="Shapiro H."/>
            <person name="Tjian R."/>
            <person name="Grigoriev I.V."/>
            <person name="Rokhsar D."/>
        </authorList>
    </citation>
    <scope>NUCLEOTIDE SEQUENCE [LARGE SCALE GENOMIC DNA]</scope>
    <source>
        <strain evidence="9">MX1 / ATCC 50154</strain>
    </source>
</reference>
<dbReference type="OMA" id="SAWQESI"/>
<dbReference type="GO" id="GO:0071013">
    <property type="term" value="C:catalytic step 2 spliceosome"/>
    <property type="evidence" value="ECO:0000318"/>
    <property type="project" value="GO_Central"/>
</dbReference>
<comment type="similarity">
    <text evidence="2">Belongs to the SPF27 family.</text>
</comment>
<evidence type="ECO:0000256" key="1">
    <source>
        <dbReference type="ARBA" id="ARBA00004123"/>
    </source>
</evidence>
<evidence type="ECO:0000256" key="4">
    <source>
        <dbReference type="ARBA" id="ARBA00022728"/>
    </source>
</evidence>
<evidence type="ECO:0000256" key="7">
    <source>
        <dbReference type="SAM" id="Coils"/>
    </source>
</evidence>
<dbReference type="RefSeq" id="XP_001748216.1">
    <property type="nucleotide sequence ID" value="XM_001748164.1"/>
</dbReference>
<keyword evidence="4" id="KW-0747">Spliceosome</keyword>
<dbReference type="GeneID" id="5893526"/>